<reference evidence="3 4" key="1">
    <citation type="journal article" date="2011" name="J. Microbiol.">
        <title>Gramella jeungdoensis sp. nov., isolated from a solar saltern in Korea.</title>
        <authorList>
            <person name="Joung Y."/>
            <person name="Kim H."/>
            <person name="Jang T."/>
            <person name="Ahn T.S."/>
            <person name="Joh K."/>
        </authorList>
    </citation>
    <scope>NUCLEOTIDE SEQUENCE [LARGE SCALE GENOMIC DNA]</scope>
    <source>
        <strain evidence="3 4">KCTC 23123</strain>
    </source>
</reference>
<organism evidence="3 4">
    <name type="scientific">Gramella jeungdoensis</name>
    <dbReference type="NCBI Taxonomy" id="708091"/>
    <lineage>
        <taxon>Bacteria</taxon>
        <taxon>Pseudomonadati</taxon>
        <taxon>Bacteroidota</taxon>
        <taxon>Flavobacteriia</taxon>
        <taxon>Flavobacteriales</taxon>
        <taxon>Flavobacteriaceae</taxon>
        <taxon>Christiangramia</taxon>
    </lineage>
</organism>
<dbReference type="Proteomes" id="UP000298517">
    <property type="component" value="Unassembled WGS sequence"/>
</dbReference>
<dbReference type="RefSeq" id="WP_134247300.1">
    <property type="nucleotide sequence ID" value="NZ_SNQI01000002.1"/>
</dbReference>
<feature type="domain" description="HU" evidence="2">
    <location>
        <begin position="2"/>
        <end position="75"/>
    </location>
</feature>
<keyword evidence="4" id="KW-1185">Reference proteome</keyword>
<dbReference type="AlphaFoldDB" id="A0A4Y8AU80"/>
<protein>
    <recommendedName>
        <fullName evidence="2">HU domain-containing protein</fullName>
    </recommendedName>
</protein>
<evidence type="ECO:0000259" key="2">
    <source>
        <dbReference type="Pfam" id="PF18291"/>
    </source>
</evidence>
<dbReference type="Pfam" id="PF18291">
    <property type="entry name" value="HU-HIG"/>
    <property type="match status" value="1"/>
</dbReference>
<dbReference type="GO" id="GO:0003677">
    <property type="term" value="F:DNA binding"/>
    <property type="evidence" value="ECO:0007669"/>
    <property type="project" value="UniProtKB-KW"/>
</dbReference>
<sequence>MGENDVIGVVTALGNKLHDSLEQDYTVDLGDLGRFKLTFKGTTAPEPKLLSKRSIQKFILNYQPSKRVKNKLKKSITLVEDRKGITKFKNTRSIQ</sequence>
<evidence type="ECO:0000313" key="4">
    <source>
        <dbReference type="Proteomes" id="UP000298517"/>
    </source>
</evidence>
<evidence type="ECO:0000256" key="1">
    <source>
        <dbReference type="ARBA" id="ARBA00023125"/>
    </source>
</evidence>
<evidence type="ECO:0000313" key="3">
    <source>
        <dbReference type="EMBL" id="TEW74930.1"/>
    </source>
</evidence>
<dbReference type="InterPro" id="IPR041607">
    <property type="entry name" value="HU-HIG"/>
</dbReference>
<dbReference type="EMBL" id="SNQI01000002">
    <property type="protein sequence ID" value="TEW74930.1"/>
    <property type="molecule type" value="Genomic_DNA"/>
</dbReference>
<comment type="caution">
    <text evidence="3">The sequence shown here is derived from an EMBL/GenBank/DDBJ whole genome shotgun (WGS) entry which is preliminary data.</text>
</comment>
<keyword evidence="1" id="KW-0238">DNA-binding</keyword>
<dbReference type="InterPro" id="IPR010992">
    <property type="entry name" value="IHF-like_DNA-bd_dom_sf"/>
</dbReference>
<proteinExistence type="predicted"/>
<name>A0A4Y8AU80_9FLAO</name>
<dbReference type="SUPFAM" id="SSF47729">
    <property type="entry name" value="IHF-like DNA-binding proteins"/>
    <property type="match status" value="1"/>
</dbReference>
<dbReference type="OrthoDB" id="9809801at2"/>
<gene>
    <name evidence="3" type="ORF">E2488_05230</name>
</gene>
<accession>A0A4Y8AU80</accession>